<dbReference type="PROSITE" id="PS51007">
    <property type="entry name" value="CYTC"/>
    <property type="match status" value="2"/>
</dbReference>
<dbReference type="AlphaFoldDB" id="A0A450VBD2"/>
<dbReference type="PANTHER" id="PTHR33751">
    <property type="entry name" value="CBB3-TYPE CYTOCHROME C OXIDASE SUBUNIT FIXP"/>
    <property type="match status" value="1"/>
</dbReference>
<proteinExistence type="inferred from homology"/>
<feature type="binding site" description="axial binding residue" evidence="20">
    <location>
        <position position="124"/>
    </location>
    <ligand>
        <name>heme c</name>
        <dbReference type="ChEBI" id="CHEBI:61717"/>
        <label>1</label>
    </ligand>
    <ligandPart>
        <name>Fe</name>
        <dbReference type="ChEBI" id="CHEBI:18248"/>
    </ligandPart>
</feature>
<evidence type="ECO:0000256" key="23">
    <source>
        <dbReference type="SAM" id="Phobius"/>
    </source>
</evidence>
<dbReference type="GO" id="GO:0005886">
    <property type="term" value="C:plasma membrane"/>
    <property type="evidence" value="ECO:0007669"/>
    <property type="project" value="UniProtKB-SubCell"/>
</dbReference>
<dbReference type="PIRSF" id="PIRSF000006">
    <property type="entry name" value="Cbb3-Cox_fixP"/>
    <property type="match status" value="1"/>
</dbReference>
<keyword evidence="7 19" id="KW-0349">Heme</keyword>
<keyword evidence="11" id="KW-0677">Repeat</keyword>
<organism evidence="27">
    <name type="scientific">Candidatus Kentrum eta</name>
    <dbReference type="NCBI Taxonomy" id="2126337"/>
    <lineage>
        <taxon>Bacteria</taxon>
        <taxon>Pseudomonadati</taxon>
        <taxon>Pseudomonadota</taxon>
        <taxon>Gammaproteobacteria</taxon>
        <taxon>Candidatus Kentrum</taxon>
    </lineage>
</organism>
<feature type="transmembrane region" description="Helical" evidence="23">
    <location>
        <begin position="31"/>
        <end position="49"/>
    </location>
</feature>
<evidence type="ECO:0000313" key="26">
    <source>
        <dbReference type="EMBL" id="VFJ95697.1"/>
    </source>
</evidence>
<evidence type="ECO:0000313" key="27">
    <source>
        <dbReference type="EMBL" id="VFK02073.1"/>
    </source>
</evidence>
<dbReference type="InterPro" id="IPR036909">
    <property type="entry name" value="Cyt_c-like_dom_sf"/>
</dbReference>
<dbReference type="PRINTS" id="PR00605">
    <property type="entry name" value="CYTCHROMECIC"/>
</dbReference>
<evidence type="ECO:0000256" key="11">
    <source>
        <dbReference type="ARBA" id="ARBA00022737"/>
    </source>
</evidence>
<dbReference type="GO" id="GO:0005506">
    <property type="term" value="F:iron ion binding"/>
    <property type="evidence" value="ECO:0007669"/>
    <property type="project" value="InterPro"/>
</dbReference>
<dbReference type="PANTHER" id="PTHR33751:SF1">
    <property type="entry name" value="CBB3-TYPE CYTOCHROME C OXIDASE SUBUNIT FIXP"/>
    <property type="match status" value="1"/>
</dbReference>
<keyword evidence="14 23" id="KW-1133">Transmembrane helix</keyword>
<dbReference type="InterPro" id="IPR050597">
    <property type="entry name" value="Cytochrome_c_Oxidase_Subunit"/>
</dbReference>
<comment type="subunit">
    <text evidence="19">Component of the cbb3-type cytochrome c oxidase.</text>
</comment>
<dbReference type="Gene3D" id="1.10.760.10">
    <property type="entry name" value="Cytochrome c-like domain"/>
    <property type="match status" value="2"/>
</dbReference>
<dbReference type="InterPro" id="IPR032858">
    <property type="entry name" value="CcoP_N"/>
</dbReference>
<feature type="coiled-coil region" evidence="22">
    <location>
        <begin position="69"/>
        <end position="96"/>
    </location>
</feature>
<dbReference type="UniPathway" id="UPA00705"/>
<dbReference type="GO" id="GO:0006119">
    <property type="term" value="P:oxidative phosphorylation"/>
    <property type="evidence" value="ECO:0007669"/>
    <property type="project" value="UniProtKB-UniPathway"/>
</dbReference>
<dbReference type="Gene3D" id="6.10.280.130">
    <property type="match status" value="1"/>
</dbReference>
<evidence type="ECO:0000256" key="17">
    <source>
        <dbReference type="ARBA" id="ARBA00023065"/>
    </source>
</evidence>
<evidence type="ECO:0000256" key="9">
    <source>
        <dbReference type="ARBA" id="ARBA00022692"/>
    </source>
</evidence>
<keyword evidence="13 19" id="KW-0249">Electron transport</keyword>
<dbReference type="Pfam" id="PF14715">
    <property type="entry name" value="FixP_N"/>
    <property type="match status" value="1"/>
</dbReference>
<dbReference type="InterPro" id="IPR004678">
    <property type="entry name" value="Cyt_c_oxidase_cbb3_su3"/>
</dbReference>
<feature type="binding site" description="covalent" evidence="21">
    <location>
        <position position="207"/>
    </location>
    <ligand>
        <name>heme c</name>
        <dbReference type="ChEBI" id="CHEBI:61717"/>
        <label>2</label>
    </ligand>
</feature>
<dbReference type="InterPro" id="IPR038414">
    <property type="entry name" value="CcoP_N_sf"/>
</dbReference>
<keyword evidence="15 19" id="KW-0560">Oxidoreductase</keyword>
<feature type="domain" description="Cytochrome c" evidence="24">
    <location>
        <begin position="107"/>
        <end position="187"/>
    </location>
</feature>
<protein>
    <recommendedName>
        <fullName evidence="19">Cbb3-type cytochrome c oxidase subunit</fullName>
    </recommendedName>
</protein>
<evidence type="ECO:0000256" key="22">
    <source>
        <dbReference type="SAM" id="Coils"/>
    </source>
</evidence>
<evidence type="ECO:0000256" key="15">
    <source>
        <dbReference type="ARBA" id="ARBA00023002"/>
    </source>
</evidence>
<reference evidence="27" key="1">
    <citation type="submission" date="2019-02" db="EMBL/GenBank/DDBJ databases">
        <authorList>
            <person name="Gruber-Vodicka R. H."/>
            <person name="Seah K. B. B."/>
        </authorList>
    </citation>
    <scope>NUCLEOTIDE SEQUENCE</scope>
    <source>
        <strain evidence="27">BECK_SA2B12</strain>
        <strain evidence="25">BECK_SA2B15</strain>
        <strain evidence="26">BECK_SA2B20</strain>
    </source>
</reference>
<evidence type="ECO:0000256" key="20">
    <source>
        <dbReference type="PIRSR" id="PIRSR000006-1"/>
    </source>
</evidence>
<gene>
    <name evidence="25" type="ORF">BECKH772A_GA0070896_100793</name>
    <name evidence="26" type="ORF">BECKH772B_GA0070898_100804</name>
    <name evidence="27" type="ORF">BECKH772C_GA0070978_100812</name>
</gene>
<feature type="binding site" description="axial binding residue" evidence="20">
    <location>
        <position position="260"/>
    </location>
    <ligand>
        <name>heme c</name>
        <dbReference type="ChEBI" id="CHEBI:61717"/>
        <label>1</label>
    </ligand>
    <ligandPart>
        <name>Fe</name>
        <dbReference type="ChEBI" id="CHEBI:18248"/>
    </ligandPart>
</feature>
<evidence type="ECO:0000256" key="2">
    <source>
        <dbReference type="ARBA" id="ARBA00004673"/>
    </source>
</evidence>
<evidence type="ECO:0000259" key="24">
    <source>
        <dbReference type="PROSITE" id="PS51007"/>
    </source>
</evidence>
<keyword evidence="10 19" id="KW-0479">Metal-binding</keyword>
<comment type="pathway">
    <text evidence="2 19">Energy metabolism; oxidative phosphorylation.</text>
</comment>
<keyword evidence="16 19" id="KW-0408">Iron</keyword>
<evidence type="ECO:0000256" key="8">
    <source>
        <dbReference type="ARBA" id="ARBA00022660"/>
    </source>
</evidence>
<evidence type="ECO:0000256" key="4">
    <source>
        <dbReference type="ARBA" id="ARBA00022448"/>
    </source>
</evidence>
<dbReference type="GO" id="GO:0009055">
    <property type="term" value="F:electron transfer activity"/>
    <property type="evidence" value="ECO:0007669"/>
    <property type="project" value="InterPro"/>
</dbReference>
<keyword evidence="6 19" id="KW-0997">Cell inner membrane</keyword>
<dbReference type="GO" id="GO:1902600">
    <property type="term" value="P:proton transmembrane transport"/>
    <property type="evidence" value="ECO:0007669"/>
    <property type="project" value="UniProtKB-KW"/>
</dbReference>
<evidence type="ECO:0000256" key="1">
    <source>
        <dbReference type="ARBA" id="ARBA00004533"/>
    </source>
</evidence>
<dbReference type="EMBL" id="CAADFI010000080">
    <property type="protein sequence ID" value="VFJ95697.1"/>
    <property type="molecule type" value="Genomic_DNA"/>
</dbReference>
<comment type="cofactor">
    <cofactor evidence="19 21">
        <name>heme c</name>
        <dbReference type="ChEBI" id="CHEBI:61717"/>
    </cofactor>
    <text evidence="19 21">Binds 2 heme C groups per subunit.</text>
</comment>
<evidence type="ECO:0000256" key="14">
    <source>
        <dbReference type="ARBA" id="ARBA00022989"/>
    </source>
</evidence>
<dbReference type="EMBL" id="CAADFJ010000081">
    <property type="protein sequence ID" value="VFK02073.1"/>
    <property type="molecule type" value="Genomic_DNA"/>
</dbReference>
<keyword evidence="17 19" id="KW-0406">Ion transport</keyword>
<keyword evidence="4 19" id="KW-0813">Transport</keyword>
<evidence type="ECO:0000256" key="10">
    <source>
        <dbReference type="ARBA" id="ARBA00022723"/>
    </source>
</evidence>
<dbReference type="Pfam" id="PF00034">
    <property type="entry name" value="Cytochrom_C"/>
    <property type="match status" value="1"/>
</dbReference>
<dbReference type="EMBL" id="CAADFG010000079">
    <property type="protein sequence ID" value="VFJ94890.1"/>
    <property type="molecule type" value="Genomic_DNA"/>
</dbReference>
<evidence type="ECO:0000256" key="5">
    <source>
        <dbReference type="ARBA" id="ARBA00022475"/>
    </source>
</evidence>
<accession>A0A450VBD2</accession>
<feature type="binding site" description="axial binding residue" evidence="20">
    <location>
        <position position="208"/>
    </location>
    <ligand>
        <name>heme c</name>
        <dbReference type="ChEBI" id="CHEBI:61717"/>
        <label>2</label>
    </ligand>
    <ligandPart>
        <name>Fe</name>
        <dbReference type="ChEBI" id="CHEBI:18248"/>
    </ligandPart>
</feature>
<comment type="function">
    <text evidence="19">C-type cytochrome. Part of the cbb3-type cytochrome c oxidase complex.</text>
</comment>
<keyword evidence="5 19" id="KW-1003">Cell membrane</keyword>
<dbReference type="Pfam" id="PF13442">
    <property type="entry name" value="Cytochrome_CBB3"/>
    <property type="match status" value="1"/>
</dbReference>
<evidence type="ECO:0000256" key="13">
    <source>
        <dbReference type="ARBA" id="ARBA00022982"/>
    </source>
</evidence>
<comment type="subcellular location">
    <subcellularLocation>
        <location evidence="1 19">Cell inner membrane</location>
    </subcellularLocation>
</comment>
<feature type="domain" description="Cytochrome c" evidence="24">
    <location>
        <begin position="190"/>
        <end position="283"/>
    </location>
</feature>
<evidence type="ECO:0000256" key="3">
    <source>
        <dbReference type="ARBA" id="ARBA00006113"/>
    </source>
</evidence>
<evidence type="ECO:0000313" key="25">
    <source>
        <dbReference type="EMBL" id="VFJ94890.1"/>
    </source>
</evidence>
<dbReference type="InterPro" id="IPR009056">
    <property type="entry name" value="Cyt_c-like_dom"/>
</dbReference>
<evidence type="ECO:0000256" key="12">
    <source>
        <dbReference type="ARBA" id="ARBA00022781"/>
    </source>
</evidence>
<dbReference type="InterPro" id="IPR008168">
    <property type="entry name" value="Cyt_C_IC"/>
</dbReference>
<feature type="binding site" description="covalent" evidence="21">
    <location>
        <position position="123"/>
    </location>
    <ligand>
        <name>heme c</name>
        <dbReference type="ChEBI" id="CHEBI:61717"/>
        <label>1</label>
    </ligand>
</feature>
<keyword evidence="8 19" id="KW-0679">Respiratory chain</keyword>
<keyword evidence="9 23" id="KW-0812">Transmembrane</keyword>
<feature type="binding site" description="covalent" evidence="21">
    <location>
        <position position="204"/>
    </location>
    <ligand>
        <name>heme c</name>
        <dbReference type="ChEBI" id="CHEBI:61717"/>
        <label>2</label>
    </ligand>
</feature>
<keyword evidence="18 19" id="KW-0472">Membrane</keyword>
<sequence>MADKNPFPGENNTGHIWDDTIRELTNPPPRWWMIAFIASFLFVVGYSLLYPTWPGITGFTKGVLGWTSIKEYKEGVDQVDAIRAQYEERLSDLSTEEILANVELSNYTKASAKVPFGDHCAACHGRGGQGNVGFPVLADDDWLYGGQLEKIQESITLGRKGIMPAKGGGSLSREEIDTLAHYVNGLSEGKNDPDGKNMFMGKGCIGCHGMDAKGQQFMGSANLTDAIWRFMPGGVESAYYTILHGVNDPGRDSHTRNAEMPSFKDRLGETTIKKLTVFVHQLGGGQ</sequence>
<evidence type="ECO:0000256" key="18">
    <source>
        <dbReference type="ARBA" id="ARBA00023136"/>
    </source>
</evidence>
<evidence type="ECO:0000256" key="6">
    <source>
        <dbReference type="ARBA" id="ARBA00022519"/>
    </source>
</evidence>
<feature type="binding site" description="covalent" evidence="21">
    <location>
        <position position="120"/>
    </location>
    <ligand>
        <name>heme c</name>
        <dbReference type="ChEBI" id="CHEBI:61717"/>
        <label>1</label>
    </ligand>
</feature>
<dbReference type="GO" id="GO:0020037">
    <property type="term" value="F:heme binding"/>
    <property type="evidence" value="ECO:0007669"/>
    <property type="project" value="InterPro"/>
</dbReference>
<dbReference type="SUPFAM" id="SSF46626">
    <property type="entry name" value="Cytochrome c"/>
    <property type="match status" value="2"/>
</dbReference>
<name>A0A450VBD2_9GAMM</name>
<keyword evidence="12 19" id="KW-0375">Hydrogen ion transport</keyword>
<evidence type="ECO:0000256" key="16">
    <source>
        <dbReference type="ARBA" id="ARBA00023004"/>
    </source>
</evidence>
<evidence type="ECO:0000256" key="21">
    <source>
        <dbReference type="PIRSR" id="PIRSR000006-2"/>
    </source>
</evidence>
<comment type="similarity">
    <text evidence="3 19">Belongs to the CcoP / FixP family.</text>
</comment>
<dbReference type="NCBIfam" id="TIGR00782">
    <property type="entry name" value="ccoP"/>
    <property type="match status" value="1"/>
</dbReference>
<evidence type="ECO:0000256" key="19">
    <source>
        <dbReference type="PIRNR" id="PIRNR000006"/>
    </source>
</evidence>
<keyword evidence="22" id="KW-0175">Coiled coil</keyword>
<dbReference type="GO" id="GO:0016491">
    <property type="term" value="F:oxidoreductase activity"/>
    <property type="evidence" value="ECO:0007669"/>
    <property type="project" value="UniProtKB-KW"/>
</dbReference>
<evidence type="ECO:0000256" key="7">
    <source>
        <dbReference type="ARBA" id="ARBA00022617"/>
    </source>
</evidence>
<feature type="binding site" description="axial binding residue" evidence="20">
    <location>
        <position position="163"/>
    </location>
    <ligand>
        <name>heme c</name>
        <dbReference type="ChEBI" id="CHEBI:61717"/>
        <label>2</label>
    </ligand>
    <ligandPart>
        <name>Fe</name>
        <dbReference type="ChEBI" id="CHEBI:18248"/>
    </ligandPart>
</feature>